<dbReference type="SMART" id="SM00487">
    <property type="entry name" value="DEXDc"/>
    <property type="match status" value="1"/>
</dbReference>
<dbReference type="Pfam" id="PF00270">
    <property type="entry name" value="DEAD"/>
    <property type="match status" value="1"/>
</dbReference>
<dbReference type="KEGG" id="csd:Clst_0746"/>
<dbReference type="NCBIfam" id="NF008165">
    <property type="entry name" value="PRK10917.1-3"/>
    <property type="match status" value="1"/>
</dbReference>
<evidence type="ECO:0000256" key="13">
    <source>
        <dbReference type="ARBA" id="ARBA00034808"/>
    </source>
</evidence>
<keyword evidence="3 15" id="KW-0547">Nucleotide-binding</keyword>
<dbReference type="CDD" id="cd17992">
    <property type="entry name" value="DEXHc_RecG"/>
    <property type="match status" value="1"/>
</dbReference>
<dbReference type="GO" id="GO:0003677">
    <property type="term" value="F:DNA binding"/>
    <property type="evidence" value="ECO:0007669"/>
    <property type="project" value="UniProtKB-KW"/>
</dbReference>
<dbReference type="Gene3D" id="2.40.50.140">
    <property type="entry name" value="Nucleic acid-binding proteins"/>
    <property type="match status" value="1"/>
</dbReference>
<dbReference type="RefSeq" id="WP_015358479.1">
    <property type="nucleotide sequence ID" value="NC_020134.1"/>
</dbReference>
<dbReference type="PROSITE" id="PS51192">
    <property type="entry name" value="HELICASE_ATP_BIND_1"/>
    <property type="match status" value="1"/>
</dbReference>
<comment type="function">
    <text evidence="15">Plays a critical role in recombination and DNA repair. Helps process Holliday junction intermediates to mature products by catalyzing branch migration. Has replication fork regression activity, unwinds stalled or blocked replication forks to make a HJ that can be resolved. Has a DNA unwinding activity characteristic of a DNA helicase with 3'-5' polarity.</text>
</comment>
<dbReference type="InterPro" id="IPR001650">
    <property type="entry name" value="Helicase_C-like"/>
</dbReference>
<proteinExistence type="inferred from homology"/>
<evidence type="ECO:0000256" key="15">
    <source>
        <dbReference type="RuleBase" id="RU363016"/>
    </source>
</evidence>
<evidence type="ECO:0000259" key="16">
    <source>
        <dbReference type="PROSITE" id="PS51192"/>
    </source>
</evidence>
<evidence type="ECO:0000256" key="9">
    <source>
        <dbReference type="ARBA" id="ARBA00023172"/>
    </source>
</evidence>
<keyword evidence="19" id="KW-1185">Reference proteome</keyword>
<dbReference type="NCBIfam" id="NF008168">
    <property type="entry name" value="PRK10917.2-2"/>
    <property type="match status" value="1"/>
</dbReference>
<evidence type="ECO:0000256" key="14">
    <source>
        <dbReference type="ARBA" id="ARBA00048988"/>
    </source>
</evidence>
<keyword evidence="6 15" id="KW-0347">Helicase</keyword>
<evidence type="ECO:0000256" key="2">
    <source>
        <dbReference type="ARBA" id="ARBA00017846"/>
    </source>
</evidence>
<evidence type="ECO:0000256" key="12">
    <source>
        <dbReference type="ARBA" id="ARBA00034617"/>
    </source>
</evidence>
<dbReference type="Pfam" id="PF17191">
    <property type="entry name" value="RecG_wedge"/>
    <property type="match status" value="1"/>
</dbReference>
<dbReference type="GO" id="GO:0043138">
    <property type="term" value="F:3'-5' DNA helicase activity"/>
    <property type="evidence" value="ECO:0007669"/>
    <property type="project" value="UniProtKB-EC"/>
</dbReference>
<dbReference type="InterPro" id="IPR011545">
    <property type="entry name" value="DEAD/DEAH_box_helicase_dom"/>
</dbReference>
<evidence type="ECO:0000256" key="4">
    <source>
        <dbReference type="ARBA" id="ARBA00022763"/>
    </source>
</evidence>
<feature type="domain" description="Helicase C-terminal" evidence="17">
    <location>
        <begin position="485"/>
        <end position="642"/>
    </location>
</feature>
<evidence type="ECO:0000256" key="6">
    <source>
        <dbReference type="ARBA" id="ARBA00022806"/>
    </source>
</evidence>
<dbReference type="GO" id="GO:0006310">
    <property type="term" value="P:DNA recombination"/>
    <property type="evidence" value="ECO:0007669"/>
    <property type="project" value="UniProtKB-UniRule"/>
</dbReference>
<evidence type="ECO:0000256" key="5">
    <source>
        <dbReference type="ARBA" id="ARBA00022801"/>
    </source>
</evidence>
<keyword evidence="4 15" id="KW-0227">DNA damage</keyword>
<keyword evidence="7 15" id="KW-0067">ATP-binding</keyword>
<keyword evidence="8" id="KW-0238">DNA-binding</keyword>
<dbReference type="SMART" id="SM00490">
    <property type="entry name" value="HELICc"/>
    <property type="match status" value="1"/>
</dbReference>
<sequence>MHSINILIPKDRLREKFGKDRFSLDYTRINPILGRSVQSVQQVGKARAQKLNKLGIKTIGDLITYYPRNYEDRNKEKKVSELVNDDECAVILKVVSDISLNRPRSNLRIYKTLGVDDTGYVTLTWFNQDYVTEKILRDKTYVFFGKVKRAGIYVEMVNPIFEEVTSERKKTTGIQPVYPLTAGITQSYMRMIQRNALNLVIGKLTEILPEELRRRYSLAEINFSLENIHFPSSFEDKERARKRLVFEELLMLQLGLLQLKTKQTAVSGIKMEKRSLVDRFIEQLPFRLTNAQLRVYREIEEDMTSGEKQMNRLIQGDVGSGKTIVAALAILLTVLNGYQAVFMVPTEILAEQHYRSITPLLGNYGVKTALLTGSVSRKEKEKIKEGIRNNEYHLVIGTHALLEEDVEFARLGLVVTDEQHRFGVKQRAVLASKANPHILVMTATPIPRTLSLILYGDLDISVIDELPPDRKPVKTYAVDESMRARVYNFIRKMVQEGRQAYIICPLVEESDEIEAEAAMTMAKRLEEKDLKGLSIGLVHGKMKWKDKERVMSEFAKGNIQVLVSTTVVEVGVNVPNATIMVVENAERFGLAQLHQLRGRVGRGEHQSYCILFCQSKSEIALKRMEIMTKYNDGFKISEKDMELRGPGDIFGVRQHGLPEFKIANLYQDMEILKEVQRAAEDIIKNQKLSEKEDYRKLKEHLLVMFEDKLKEVALN</sequence>
<name>L7VM16_THES1</name>
<evidence type="ECO:0000313" key="19">
    <source>
        <dbReference type="Proteomes" id="UP000011220"/>
    </source>
</evidence>
<keyword evidence="5 15" id="KW-0378">Hydrolase</keyword>
<accession>M4YLC8</accession>
<evidence type="ECO:0000313" key="18">
    <source>
        <dbReference type="EMBL" id="AGC67787.1"/>
    </source>
</evidence>
<evidence type="ECO:0000256" key="1">
    <source>
        <dbReference type="ARBA" id="ARBA00007504"/>
    </source>
</evidence>
<dbReference type="Gene3D" id="3.40.50.300">
    <property type="entry name" value="P-loop containing nucleotide triphosphate hydrolases"/>
    <property type="match status" value="2"/>
</dbReference>
<gene>
    <name evidence="18" type="primary">recG</name>
    <name evidence="18" type="ordered locus">Cst_c07830</name>
</gene>
<dbReference type="PANTHER" id="PTHR47964">
    <property type="entry name" value="ATP-DEPENDENT DNA HELICASE HOMOLOG RECG, CHLOROPLASTIC"/>
    <property type="match status" value="1"/>
</dbReference>
<comment type="catalytic activity">
    <reaction evidence="12 15">
        <text>Couples ATP hydrolysis with the unwinding of duplex DNA by translocating in the 3'-5' direction.</text>
        <dbReference type="EC" id="5.6.2.4"/>
    </reaction>
</comment>
<comment type="similarity">
    <text evidence="1 15">Belongs to the helicase family. RecG subfamily.</text>
</comment>
<evidence type="ECO:0000256" key="10">
    <source>
        <dbReference type="ARBA" id="ARBA00023204"/>
    </source>
</evidence>
<dbReference type="Pfam" id="PF19833">
    <property type="entry name" value="RecG_dom3_C"/>
    <property type="match status" value="1"/>
</dbReference>
<evidence type="ECO:0000256" key="8">
    <source>
        <dbReference type="ARBA" id="ARBA00023125"/>
    </source>
</evidence>
<dbReference type="NCBIfam" id="TIGR00643">
    <property type="entry name" value="recG"/>
    <property type="match status" value="1"/>
</dbReference>
<dbReference type="EMBL" id="CP004044">
    <property type="protein sequence ID" value="AGC67787.1"/>
    <property type="molecule type" value="Genomic_DNA"/>
</dbReference>
<dbReference type="InterPro" id="IPR047112">
    <property type="entry name" value="RecG/Mfd"/>
</dbReference>
<dbReference type="SUPFAM" id="SSF50249">
    <property type="entry name" value="Nucleic acid-binding proteins"/>
    <property type="match status" value="1"/>
</dbReference>
<dbReference type="InterPro" id="IPR033454">
    <property type="entry name" value="RecG_wedge"/>
</dbReference>
<dbReference type="CDD" id="cd04488">
    <property type="entry name" value="RecG_wedge_OBF"/>
    <property type="match status" value="1"/>
</dbReference>
<dbReference type="EC" id="5.6.2.4" evidence="13 15"/>
<dbReference type="InterPro" id="IPR027417">
    <property type="entry name" value="P-loop_NTPase"/>
</dbReference>
<keyword evidence="10 15" id="KW-0234">DNA repair</keyword>
<dbReference type="eggNOG" id="COG1200">
    <property type="taxonomic scope" value="Bacteria"/>
</dbReference>
<dbReference type="InterPro" id="IPR045562">
    <property type="entry name" value="RecG_dom3_C"/>
</dbReference>
<dbReference type="GO" id="GO:0016887">
    <property type="term" value="F:ATP hydrolysis activity"/>
    <property type="evidence" value="ECO:0007669"/>
    <property type="project" value="RHEA"/>
</dbReference>
<dbReference type="GO" id="GO:0005524">
    <property type="term" value="F:ATP binding"/>
    <property type="evidence" value="ECO:0007669"/>
    <property type="project" value="UniProtKB-KW"/>
</dbReference>
<dbReference type="GO" id="GO:0006281">
    <property type="term" value="P:DNA repair"/>
    <property type="evidence" value="ECO:0007669"/>
    <property type="project" value="UniProtKB-UniRule"/>
</dbReference>
<keyword evidence="11" id="KW-0413">Isomerase</keyword>
<dbReference type="Gene3D" id="1.10.150.20">
    <property type="entry name" value="5' to 3' exonuclease, C-terminal subdomain"/>
    <property type="match status" value="1"/>
</dbReference>
<dbReference type="PROSITE" id="PS51194">
    <property type="entry name" value="HELICASE_CTER"/>
    <property type="match status" value="1"/>
</dbReference>
<reference evidence="18 19" key="1">
    <citation type="journal article" date="2013" name="Genome Announc.">
        <title>Complete genome sequence of Clostridium stercorarium subsp. stercorarium strain DSM 8532, a thermophilic degrader of plant cell wall fibers.</title>
        <authorList>
            <person name="Poehlein A."/>
            <person name="Zverlov V.V."/>
            <person name="Daniel R."/>
            <person name="Schwarz W.H."/>
            <person name="Liebl W."/>
        </authorList>
    </citation>
    <scope>NUCLEOTIDE SEQUENCE [LARGE SCALE GENOMIC DNA]</scope>
    <source>
        <strain evidence="19">ATCC 35414 / DSM 8532 / NCIMB 11754</strain>
    </source>
</reference>
<evidence type="ECO:0000256" key="11">
    <source>
        <dbReference type="ARBA" id="ARBA00023235"/>
    </source>
</evidence>
<dbReference type="Pfam" id="PF00271">
    <property type="entry name" value="Helicase_C"/>
    <property type="match status" value="1"/>
</dbReference>
<evidence type="ECO:0000259" key="17">
    <source>
        <dbReference type="PROSITE" id="PS51194"/>
    </source>
</evidence>
<dbReference type="InterPro" id="IPR014001">
    <property type="entry name" value="Helicase_ATP-bd"/>
</dbReference>
<keyword evidence="9 15" id="KW-0233">DNA recombination</keyword>
<dbReference type="PANTHER" id="PTHR47964:SF1">
    <property type="entry name" value="ATP-DEPENDENT DNA HELICASE HOMOLOG RECG, CHLOROPLASTIC"/>
    <property type="match status" value="1"/>
</dbReference>
<dbReference type="InterPro" id="IPR004609">
    <property type="entry name" value="ATP-dep_DNA_helicase_RecG"/>
</dbReference>
<dbReference type="SMR" id="L7VM16"/>
<dbReference type="KEGG" id="css:Cst_c07830"/>
<dbReference type="STRING" id="1121335.Cst_c07830"/>
<dbReference type="InterPro" id="IPR012340">
    <property type="entry name" value="NA-bd_OB-fold"/>
</dbReference>
<dbReference type="Proteomes" id="UP000011220">
    <property type="component" value="Chromosome"/>
</dbReference>
<dbReference type="AlphaFoldDB" id="L7VM16"/>
<evidence type="ECO:0000256" key="3">
    <source>
        <dbReference type="ARBA" id="ARBA00022741"/>
    </source>
</evidence>
<dbReference type="PATRIC" id="fig|1121335.3.peg.761"/>
<protein>
    <recommendedName>
        <fullName evidence="2 15">ATP-dependent DNA helicase RecG</fullName>
        <ecNumber evidence="13 15">5.6.2.4</ecNumber>
    </recommendedName>
</protein>
<dbReference type="SUPFAM" id="SSF52540">
    <property type="entry name" value="P-loop containing nucleoside triphosphate hydrolases"/>
    <property type="match status" value="2"/>
</dbReference>
<feature type="domain" description="Helicase ATP-binding" evidence="16">
    <location>
        <begin position="303"/>
        <end position="463"/>
    </location>
</feature>
<organism evidence="18 19">
    <name type="scientific">Thermoclostridium stercorarium (strain ATCC 35414 / DSM 8532 / NCIMB 11754)</name>
    <name type="common">Clostridium stercorarium</name>
    <dbReference type="NCBI Taxonomy" id="1121335"/>
    <lineage>
        <taxon>Bacteria</taxon>
        <taxon>Bacillati</taxon>
        <taxon>Bacillota</taxon>
        <taxon>Clostridia</taxon>
        <taxon>Eubacteriales</taxon>
        <taxon>Oscillospiraceae</taxon>
        <taxon>Thermoclostridium</taxon>
    </lineage>
</organism>
<evidence type="ECO:0000256" key="7">
    <source>
        <dbReference type="ARBA" id="ARBA00022840"/>
    </source>
</evidence>
<comment type="catalytic activity">
    <reaction evidence="14 15">
        <text>ATP + H2O = ADP + phosphate + H(+)</text>
        <dbReference type="Rhea" id="RHEA:13065"/>
        <dbReference type="ChEBI" id="CHEBI:15377"/>
        <dbReference type="ChEBI" id="CHEBI:15378"/>
        <dbReference type="ChEBI" id="CHEBI:30616"/>
        <dbReference type="ChEBI" id="CHEBI:43474"/>
        <dbReference type="ChEBI" id="CHEBI:456216"/>
        <dbReference type="EC" id="5.6.2.4"/>
    </reaction>
</comment>
<accession>L7VM16</accession>